<dbReference type="InterPro" id="IPR011496">
    <property type="entry name" value="O-GlcNAcase_cat"/>
</dbReference>
<gene>
    <name evidence="9 11" type="primary">oga-1</name>
    <name evidence="9" type="ORF">CELE_T20B5.3</name>
    <name evidence="11" type="ORF">T20B5.3</name>
</gene>
<evidence type="ECO:0000256" key="4">
    <source>
        <dbReference type="ARBA" id="ARBA00050933"/>
    </source>
</evidence>
<dbReference type="Bgee" id="WBGene00020596">
    <property type="expression patterns" value="Expressed in pharyngeal muscle cell (C elegans) and 4 other cell types or tissues"/>
</dbReference>
<evidence type="ECO:0000256" key="5">
    <source>
        <dbReference type="ARBA" id="ARBA00052136"/>
    </source>
</evidence>
<sequence length="872" mass="99789">MEQTESFDRRKAVQNSKYICGVVEGFYGRPWTPEQRKHLFKRQNQLGLTTYLYAPKDDIKHRSLWRELYNNEEMTYLRNLVESAKDNNVNFVYAISPGKDILYSSDEEMDTLKNKLDQVRSVGCDSFAVLFDDIEVQMQDEDQKQFTSFAHAQVHIANTIFKYLNTKTFMFCPTEYCESRAVPTLESSQYLNTIGEQLAGDIHIMWTGPRVISRYLTVEHLARVGSVMRRKPLIWDNLHANDYDLKKIFMGPMMHRSVKIKEFTSGLLSNPNGRYEANFVPFHTLSDWNAADRDLRESECCEALLVARIKTTSDESGISSRNGVILNIDCNTETIYVPEVSLVNAVSTWIDEFITPSVTNAPQPPQLTADVAGYVPDRRECVWLLDLPETHGVIRPEPVMPAEIATENIIQSAVAPEEPVPSELNSLAAEYSQPMETEDPVESQEDESMVSVDEDVSAPVVLPGLATTAEEIRNQRLSLLCATCEMYYLPFENGPRVQSMFKDFRWLMQNASVMKKSFKEIETLDPLQSEWLVKYDGVNEFLTSAIDSFFFITQAPNKAILSEIVPYAFDAHSCCVLLIAVARWMMQGNALDNPENNLFEDFGSTEERWINQNGFRSETMRVLNVVDDIEVLLSNKIFLPLCMFCFDIRPFTIADKEYISGMVTVMLTTNQELLHRRATNFADRNIIPFLCSGAEHNFLCEKVDETGHKVRPVCYASAHFDGTLFSNFLITYKEKLKEKYRGLIEDSKIGSTKLTDEYIEFIQNSQTPMDIEEWYPKIPDQIFENYPAWVETYFGMDASDAHPMRKVIQVVAVTLAMNGSRGYFLTVAIDDIERQKYFLELGLTDLGLSICQRFRIFGQTLRSTSRQSSTSE</sequence>
<dbReference type="InterPro" id="IPR017853">
    <property type="entry name" value="GH"/>
</dbReference>
<organism evidence="9 10">
    <name type="scientific">Caenorhabditis elegans</name>
    <dbReference type="NCBI Taxonomy" id="6239"/>
    <lineage>
        <taxon>Eukaryota</taxon>
        <taxon>Metazoa</taxon>
        <taxon>Ecdysozoa</taxon>
        <taxon>Nematoda</taxon>
        <taxon>Chromadorea</taxon>
        <taxon>Rhabditida</taxon>
        <taxon>Rhabditina</taxon>
        <taxon>Rhabditomorpha</taxon>
        <taxon>Rhabditoidea</taxon>
        <taxon>Rhabditidae</taxon>
        <taxon>Peloderinae</taxon>
        <taxon>Caenorhabditis</taxon>
    </lineage>
</organism>
<keyword evidence="12" id="KW-1267">Proteomics identification</keyword>
<dbReference type="FunCoup" id="A8WFI7">
    <property type="interactions" value="3064"/>
</dbReference>
<evidence type="ECO:0000313" key="11">
    <source>
        <dbReference type="WormBase" id="T20B5.3b"/>
    </source>
</evidence>
<dbReference type="Gene3D" id="1.20.58.240">
    <property type="entry name" value="STAT, domain 1"/>
    <property type="match status" value="1"/>
</dbReference>
<evidence type="ECO:0000256" key="3">
    <source>
        <dbReference type="ARBA" id="ARBA00030512"/>
    </source>
</evidence>
<keyword evidence="1" id="KW-0378">Hydrolase</keyword>
<dbReference type="PhylomeDB" id="A8WFI7"/>
<dbReference type="FunFam" id="3.20.20.80:FF:000009">
    <property type="entry name" value="O-GlcNAcase BT_4395"/>
    <property type="match status" value="1"/>
</dbReference>
<dbReference type="Proteomes" id="UP000001940">
    <property type="component" value="Chromosome X"/>
</dbReference>
<dbReference type="GO" id="GO:0004722">
    <property type="term" value="F:protein serine/threonine phosphatase activity"/>
    <property type="evidence" value="ECO:0000315"/>
    <property type="project" value="WormBase"/>
</dbReference>
<dbReference type="GO" id="GO:0015929">
    <property type="term" value="F:hexosaminidase activity"/>
    <property type="evidence" value="ECO:0000314"/>
    <property type="project" value="WormBase"/>
</dbReference>
<dbReference type="GO" id="GO:0009100">
    <property type="term" value="P:glycoprotein metabolic process"/>
    <property type="evidence" value="ECO:0000314"/>
    <property type="project" value="WormBase"/>
</dbReference>
<evidence type="ECO:0000256" key="7">
    <source>
        <dbReference type="ARBA" id="ARBA00076634"/>
    </source>
</evidence>
<reference evidence="9 10" key="1">
    <citation type="journal article" date="1998" name="Science">
        <title>Genome sequence of the nematode C. elegans: a platform for investigating biology.</title>
        <authorList>
            <consortium name="The C. elegans sequencing consortium"/>
            <person name="Sulson J.E."/>
            <person name="Waterston R."/>
        </authorList>
    </citation>
    <scope>NUCLEOTIDE SEQUENCE [LARGE SCALE GENOMIC DNA]</scope>
    <source>
        <strain evidence="9 10">Bristol N2</strain>
    </source>
</reference>
<dbReference type="FunFam" id="1.20.58.240:FF:000004">
    <property type="entry name" value="O-GlcNAc selective N-Acetyl-beta-D-glucosaminidase (O-GlcNAcase)"/>
    <property type="match status" value="1"/>
</dbReference>
<comment type="catalytic activity">
    <reaction evidence="4">
        <text>3-O-(N-acetyl-beta-D-glucosaminyl)-L-seryl-[protein] + H2O = N-acetyl-D-glucosamine + L-seryl-[protein]</text>
        <dbReference type="Rhea" id="RHEA:48876"/>
        <dbReference type="Rhea" id="RHEA-COMP:9863"/>
        <dbReference type="Rhea" id="RHEA-COMP:12251"/>
        <dbReference type="ChEBI" id="CHEBI:15377"/>
        <dbReference type="ChEBI" id="CHEBI:29999"/>
        <dbReference type="ChEBI" id="CHEBI:90838"/>
        <dbReference type="ChEBI" id="CHEBI:506227"/>
        <dbReference type="EC" id="3.2.1.169"/>
    </reaction>
</comment>
<evidence type="ECO:0000256" key="1">
    <source>
        <dbReference type="ARBA" id="ARBA00022801"/>
    </source>
</evidence>
<dbReference type="PeptideAtlas" id="A8WFI7"/>
<dbReference type="Gene3D" id="3.20.20.80">
    <property type="entry name" value="Glycosidases"/>
    <property type="match status" value="1"/>
</dbReference>
<evidence type="ECO:0000256" key="6">
    <source>
        <dbReference type="ARBA" id="ARBA00066938"/>
    </source>
</evidence>
<dbReference type="PANTHER" id="PTHR13170:SF16">
    <property type="entry name" value="PROTEIN O-GLCNACASE"/>
    <property type="match status" value="1"/>
</dbReference>
<keyword evidence="10" id="KW-1185">Reference proteome</keyword>
<dbReference type="PROSITE" id="PS52009">
    <property type="entry name" value="GH84"/>
    <property type="match status" value="1"/>
</dbReference>
<dbReference type="GO" id="GO:0019915">
    <property type="term" value="P:lipid storage"/>
    <property type="evidence" value="ECO:0000315"/>
    <property type="project" value="WormBase"/>
</dbReference>
<dbReference type="ExpressionAtlas" id="A8WFI7">
    <property type="expression patterns" value="baseline"/>
</dbReference>
<comment type="catalytic activity">
    <reaction evidence="5">
        <text>3-O-(N-acetyl-beta-D-glucosaminyl)-L-threonyl-[protein] + H2O = L-threonyl-[protein] + N-acetyl-D-glucosamine</text>
        <dbReference type="Rhea" id="RHEA:48892"/>
        <dbReference type="Rhea" id="RHEA-COMP:11060"/>
        <dbReference type="Rhea" id="RHEA-COMP:12252"/>
        <dbReference type="ChEBI" id="CHEBI:15377"/>
        <dbReference type="ChEBI" id="CHEBI:30013"/>
        <dbReference type="ChEBI" id="CHEBI:90840"/>
        <dbReference type="ChEBI" id="CHEBI:506227"/>
        <dbReference type="EC" id="3.2.1.169"/>
    </reaction>
</comment>
<dbReference type="GeneID" id="181164"/>
<proteinExistence type="evidence at protein level"/>
<dbReference type="InParanoid" id="A8WFI7"/>
<dbReference type="GO" id="GO:0005977">
    <property type="term" value="P:glycogen metabolic process"/>
    <property type="evidence" value="ECO:0000315"/>
    <property type="project" value="WormBase"/>
</dbReference>
<evidence type="ECO:0000313" key="10">
    <source>
        <dbReference type="Proteomes" id="UP000001940"/>
    </source>
</evidence>
<dbReference type="GO" id="GO:0009266">
    <property type="term" value="P:response to temperature stimulus"/>
    <property type="evidence" value="ECO:0000315"/>
    <property type="project" value="UniProtKB"/>
</dbReference>
<dbReference type="Gene3D" id="3.40.630.30">
    <property type="match status" value="1"/>
</dbReference>
<dbReference type="Pfam" id="PF07555">
    <property type="entry name" value="NAGidase"/>
    <property type="match status" value="1"/>
</dbReference>
<dbReference type="GO" id="GO:0010561">
    <property type="term" value="P:negative regulation of glycoprotein biosynthetic process"/>
    <property type="evidence" value="ECO:0000315"/>
    <property type="project" value="WormBase"/>
</dbReference>
<dbReference type="FunFam" id="3.40.630.30:FF:000408">
    <property type="entry name" value="O-GlcNAc selective N-Acetyl-beta-D-glucosaminidase (O-GlcNAcase)"/>
    <property type="match status" value="1"/>
</dbReference>
<protein>
    <recommendedName>
        <fullName evidence="6">protein O-GlcNAcase</fullName>
        <ecNumber evidence="6">3.2.1.169</ecNumber>
    </recommendedName>
    <alternativeName>
        <fullName evidence="3">Beta-N-acetylhexosaminidase</fullName>
    </alternativeName>
    <alternativeName>
        <fullName evidence="7">Beta-hexosaminidase</fullName>
    </alternativeName>
</protein>
<dbReference type="eggNOG" id="KOG3698">
    <property type="taxonomic scope" value="Eukaryota"/>
</dbReference>
<accession>A8WFI7</accession>
<evidence type="ECO:0000259" key="8">
    <source>
        <dbReference type="PROSITE" id="PS52009"/>
    </source>
</evidence>
<dbReference type="EC" id="3.2.1.169" evidence="6"/>
<feature type="domain" description="GH84" evidence="8">
    <location>
        <begin position="18"/>
        <end position="293"/>
    </location>
</feature>
<dbReference type="PANTHER" id="PTHR13170">
    <property type="entry name" value="O-GLCNACASE"/>
    <property type="match status" value="1"/>
</dbReference>
<dbReference type="EMBL" id="BX284606">
    <property type="protein sequence ID" value="CCD68585.1"/>
    <property type="molecule type" value="Genomic_DNA"/>
</dbReference>
<dbReference type="OMA" id="ICTRTYL"/>
<dbReference type="UCSC" id="T20B5.3a">
    <property type="organism name" value="c. elegans"/>
</dbReference>
<evidence type="ECO:0000256" key="2">
    <source>
        <dbReference type="ARBA" id="ARBA00023295"/>
    </source>
</evidence>
<dbReference type="AlphaFoldDB" id="A8WFI7"/>
<dbReference type="CTD" id="181164"/>
<evidence type="ECO:0007829" key="12">
    <source>
        <dbReference type="PeptideAtlas" id="A8WFI7"/>
    </source>
</evidence>
<evidence type="ECO:0000313" key="9">
    <source>
        <dbReference type="EMBL" id="CCD68585.1"/>
    </source>
</evidence>
<dbReference type="AGR" id="WB:WBGene00020596"/>
<keyword evidence="2" id="KW-0326">Glycosidase</keyword>
<dbReference type="SUPFAM" id="SSF51445">
    <property type="entry name" value="(Trans)glycosidases"/>
    <property type="match status" value="1"/>
</dbReference>
<dbReference type="STRING" id="6239.T20B5.3b.1"/>
<name>A8WFI7_CAEEL</name>
<dbReference type="PaxDb" id="6239-T20B5.3b"/>
<dbReference type="InterPro" id="IPR051822">
    <property type="entry name" value="Glycosyl_Hydrolase_84"/>
</dbReference>
<dbReference type="GO" id="GO:0040024">
    <property type="term" value="P:dauer larval development"/>
    <property type="evidence" value="ECO:0000316"/>
    <property type="project" value="WormBase"/>
</dbReference>
<dbReference type="GO" id="GO:0102571">
    <property type="term" value="F:[protein]-3-O-(N-acetyl-D-glucosaminyl)-L-serine/L-threonine O-N-acetyl-alpha-D-glucosaminase activity"/>
    <property type="evidence" value="ECO:0000318"/>
    <property type="project" value="GO_Central"/>
</dbReference>
<dbReference type="RefSeq" id="NP_001123184.1">
    <property type="nucleotide sequence ID" value="NM_001129712.4"/>
</dbReference>
<dbReference type="OrthoDB" id="9975416at2759"/>
<dbReference type="SMR" id="A8WFI7"/>
<dbReference type="WormBase" id="T20B5.3b">
    <property type="protein sequence ID" value="CE41844"/>
    <property type="gene ID" value="WBGene00020596"/>
    <property type="gene designation" value="oga-1"/>
</dbReference>